<dbReference type="InterPro" id="IPR023885">
    <property type="entry name" value="4Fe4S-binding_SPASM_dom"/>
</dbReference>
<gene>
    <name evidence="8" type="ORF">LSG31_06350</name>
</gene>
<accession>A0ABY4CMZ2</accession>
<organism evidence="8 9">
    <name type="scientific">Fodinisporobacter ferrooxydans</name>
    <dbReference type="NCBI Taxonomy" id="2901836"/>
    <lineage>
        <taxon>Bacteria</taxon>
        <taxon>Bacillati</taxon>
        <taxon>Bacillota</taxon>
        <taxon>Bacilli</taxon>
        <taxon>Bacillales</taxon>
        <taxon>Alicyclobacillaceae</taxon>
        <taxon>Fodinisporobacter</taxon>
    </lineage>
</organism>
<dbReference type="Pfam" id="PF04055">
    <property type="entry name" value="Radical_SAM"/>
    <property type="match status" value="1"/>
</dbReference>
<evidence type="ECO:0000256" key="4">
    <source>
        <dbReference type="ARBA" id="ARBA00022723"/>
    </source>
</evidence>
<evidence type="ECO:0000256" key="6">
    <source>
        <dbReference type="ARBA" id="ARBA00023014"/>
    </source>
</evidence>
<reference evidence="8" key="1">
    <citation type="submission" date="2021-12" db="EMBL/GenBank/DDBJ databases">
        <title>Alicyclobacillaceae gen. nov., sp. nov., isolated from chalcocite enrichment system.</title>
        <authorList>
            <person name="Jiang Z."/>
        </authorList>
    </citation>
    <scope>NUCLEOTIDE SEQUENCE</scope>
    <source>
        <strain evidence="8">MYW30-H2</strain>
    </source>
</reference>
<dbReference type="RefSeq" id="WP_347438546.1">
    <property type="nucleotide sequence ID" value="NZ_CP089291.1"/>
</dbReference>
<name>A0ABY4CMZ2_9BACL</name>
<feature type="domain" description="Radical SAM core" evidence="7">
    <location>
        <begin position="91"/>
        <end position="314"/>
    </location>
</feature>
<dbReference type="NCBIfam" id="TIGR04085">
    <property type="entry name" value="rSAM_more_4Fe4S"/>
    <property type="match status" value="1"/>
</dbReference>
<dbReference type="CDD" id="cd01335">
    <property type="entry name" value="Radical_SAM"/>
    <property type="match status" value="1"/>
</dbReference>
<keyword evidence="9" id="KW-1185">Reference proteome</keyword>
<keyword evidence="3" id="KW-0949">S-adenosyl-L-methionine</keyword>
<keyword evidence="6" id="KW-0411">Iron-sulfur</keyword>
<dbReference type="InterPro" id="IPR058240">
    <property type="entry name" value="rSAM_sf"/>
</dbReference>
<dbReference type="PANTHER" id="PTHR43787">
    <property type="entry name" value="FEMO COFACTOR BIOSYNTHESIS PROTEIN NIFB-RELATED"/>
    <property type="match status" value="1"/>
</dbReference>
<evidence type="ECO:0000256" key="3">
    <source>
        <dbReference type="ARBA" id="ARBA00022691"/>
    </source>
</evidence>
<proteinExistence type="predicted"/>
<sequence>MEQTKKWLPSKFNVISRAVTGELILYNSYTGAIVSVPPEEKRDVLAALHRQDVLNGESSEALEVLKESGFLVPDQADEDLRAKFLHQSQHRTDLLHLIVLPTESCNFRCVYCYQKFPNTKMGDSTKNGLKRFVEEKARKLSVLSISWFGGEPLLYPEIIGELSESFLETSAKYGLNYTAEMSTNGYYLTDDVFQQLLKWQIKRFMITIDGPEQIHDKRRSLYGGGKSFARILENLKTIQHLDGEFQIDIRVNFDMDNLAEIPKLIQLLGGLFSGDERFQIFFRPVGRWGGLNDDTLPVCDQRTIETKIWEFTELSQQHGLCIHSLLESLLLPGGSVCYAAKPHSLVIGPNGNLYKCTCAFDEQVNQVGTLFQDGSVELDYDKLALWVSSGDDQDPMCRSCYFRPSCQGNHCPLYRMKTGARPCPYEKRKIKNVLNLIAQRDSIERRDDTCGF</sequence>
<evidence type="ECO:0000259" key="7">
    <source>
        <dbReference type="PROSITE" id="PS51918"/>
    </source>
</evidence>
<keyword evidence="2" id="KW-0004">4Fe-4S</keyword>
<keyword evidence="4" id="KW-0479">Metal-binding</keyword>
<dbReference type="PANTHER" id="PTHR43787:SF3">
    <property type="entry name" value="ARYLSULFATASE REGULATORY PROTEIN"/>
    <property type="match status" value="1"/>
</dbReference>
<keyword evidence="5" id="KW-0408">Iron</keyword>
<dbReference type="SUPFAM" id="SSF102114">
    <property type="entry name" value="Radical SAM enzymes"/>
    <property type="match status" value="1"/>
</dbReference>
<evidence type="ECO:0000256" key="2">
    <source>
        <dbReference type="ARBA" id="ARBA00022485"/>
    </source>
</evidence>
<evidence type="ECO:0000256" key="1">
    <source>
        <dbReference type="ARBA" id="ARBA00001966"/>
    </source>
</evidence>
<evidence type="ECO:0000313" key="9">
    <source>
        <dbReference type="Proteomes" id="UP000830167"/>
    </source>
</evidence>
<protein>
    <submittedName>
        <fullName evidence="8">Radical SAM protein</fullName>
    </submittedName>
</protein>
<dbReference type="SFLD" id="SFLDS00029">
    <property type="entry name" value="Radical_SAM"/>
    <property type="match status" value="1"/>
</dbReference>
<dbReference type="EMBL" id="CP089291">
    <property type="protein sequence ID" value="UOF91856.1"/>
    <property type="molecule type" value="Genomic_DNA"/>
</dbReference>
<dbReference type="Gene3D" id="3.20.20.70">
    <property type="entry name" value="Aldolase class I"/>
    <property type="match status" value="1"/>
</dbReference>
<dbReference type="InterPro" id="IPR007197">
    <property type="entry name" value="rSAM"/>
</dbReference>
<dbReference type="PROSITE" id="PS51918">
    <property type="entry name" value="RADICAL_SAM"/>
    <property type="match status" value="1"/>
</dbReference>
<dbReference type="InterPro" id="IPR013785">
    <property type="entry name" value="Aldolase_TIM"/>
</dbReference>
<comment type="cofactor">
    <cofactor evidence="1">
        <name>[4Fe-4S] cluster</name>
        <dbReference type="ChEBI" id="CHEBI:49883"/>
    </cofactor>
</comment>
<evidence type="ECO:0000313" key="8">
    <source>
        <dbReference type="EMBL" id="UOF91856.1"/>
    </source>
</evidence>
<evidence type="ECO:0000256" key="5">
    <source>
        <dbReference type="ARBA" id="ARBA00023004"/>
    </source>
</evidence>
<dbReference type="Proteomes" id="UP000830167">
    <property type="component" value="Chromosome"/>
</dbReference>
<dbReference type="SFLD" id="SFLDG01067">
    <property type="entry name" value="SPASM/twitch_domain_containing"/>
    <property type="match status" value="1"/>
</dbReference>